<dbReference type="PROSITE" id="PS50966">
    <property type="entry name" value="ZF_SWIM"/>
    <property type="match status" value="1"/>
</dbReference>
<evidence type="ECO:0000256" key="1">
    <source>
        <dbReference type="PROSITE-ProRule" id="PRU00325"/>
    </source>
</evidence>
<feature type="domain" description="SWIM-type" evidence="3">
    <location>
        <begin position="55"/>
        <end position="91"/>
    </location>
</feature>
<keyword evidence="1" id="KW-0862">Zinc</keyword>
<organism evidence="4 5">
    <name type="scientific">Paenibacillus nasutitermitis</name>
    <dbReference type="NCBI Taxonomy" id="1652958"/>
    <lineage>
        <taxon>Bacteria</taxon>
        <taxon>Bacillati</taxon>
        <taxon>Bacillota</taxon>
        <taxon>Bacilli</taxon>
        <taxon>Bacillales</taxon>
        <taxon>Paenibacillaceae</taxon>
        <taxon>Paenibacillus</taxon>
    </lineage>
</organism>
<evidence type="ECO:0000259" key="3">
    <source>
        <dbReference type="PROSITE" id="PS50966"/>
    </source>
</evidence>
<evidence type="ECO:0000313" key="4">
    <source>
        <dbReference type="EMBL" id="GGD79162.1"/>
    </source>
</evidence>
<gene>
    <name evidence="4" type="ORF">GCM10010911_41550</name>
</gene>
<dbReference type="EMBL" id="BMHP01000003">
    <property type="protein sequence ID" value="GGD79162.1"/>
    <property type="molecule type" value="Genomic_DNA"/>
</dbReference>
<feature type="compositionally biased region" description="Basic and acidic residues" evidence="2">
    <location>
        <begin position="107"/>
        <end position="123"/>
    </location>
</feature>
<dbReference type="InterPro" id="IPR007527">
    <property type="entry name" value="Znf_SWIM"/>
</dbReference>
<feature type="region of interest" description="Disordered" evidence="2">
    <location>
        <begin position="107"/>
        <end position="131"/>
    </location>
</feature>
<name>A0A917DXU6_9BACL</name>
<dbReference type="Pfam" id="PF04434">
    <property type="entry name" value="SWIM"/>
    <property type="match status" value="1"/>
</dbReference>
<dbReference type="GO" id="GO:0008270">
    <property type="term" value="F:zinc ion binding"/>
    <property type="evidence" value="ECO:0007669"/>
    <property type="project" value="UniProtKB-KW"/>
</dbReference>
<evidence type="ECO:0000313" key="5">
    <source>
        <dbReference type="Proteomes" id="UP000612456"/>
    </source>
</evidence>
<keyword evidence="5" id="KW-1185">Reference proteome</keyword>
<dbReference type="RefSeq" id="WP_188994502.1">
    <property type="nucleotide sequence ID" value="NZ_BMHP01000003.1"/>
</dbReference>
<sequence length="476" mass="53926">MLTITNEWITMLAPNAAAIANAKKISQKGGFVKLYKSEDNSFMMGECSGSGKSNYNTTVDSINPEQPVFGCSCPSRQFPCKHGLALLVEAMAGKSFESCEIPEDIIEKRTKRETRREKQESSEPPKVNKSALAKKMKKQLEGLGLAEQCMNDMLNAGLGTISGNSLKTYTDLAKQLGDYYLPGPQILLKRIILEMESLKDDPSHAEERYAHTVRYMVQLQAVIKKARQFFGTKLESDQIEVEDSTLYESIGSVWNAAQLKQLGLYQENSELIQLSFTIYLDQAREEYVDIGYWLELATGVISKTINYRPLRALKHVKQDDTSFDVVQARELYCYPGDLNKRIRWDEFSIRNAGVADIQRIIEHAHQDIAAVSKLVKNQIKNTLSDKFAAVLLAYKRIGRIGEDYVLEDQNGHTLLLKNIPDGMTESTVELLHYVPSDALLEQQVLFGLLYYDHTTKRMVMQPCSIITDEQIMRLMY</sequence>
<keyword evidence="1" id="KW-0863">Zinc-finger</keyword>
<reference evidence="4" key="2">
    <citation type="submission" date="2020-09" db="EMBL/GenBank/DDBJ databases">
        <authorList>
            <person name="Sun Q."/>
            <person name="Zhou Y."/>
        </authorList>
    </citation>
    <scope>NUCLEOTIDE SEQUENCE</scope>
    <source>
        <strain evidence="4">CGMCC 1.15178</strain>
    </source>
</reference>
<keyword evidence="1" id="KW-0479">Metal-binding</keyword>
<reference evidence="4" key="1">
    <citation type="journal article" date="2014" name="Int. J. Syst. Evol. Microbiol.">
        <title>Complete genome sequence of Corynebacterium casei LMG S-19264T (=DSM 44701T), isolated from a smear-ripened cheese.</title>
        <authorList>
            <consortium name="US DOE Joint Genome Institute (JGI-PGF)"/>
            <person name="Walter F."/>
            <person name="Albersmeier A."/>
            <person name="Kalinowski J."/>
            <person name="Ruckert C."/>
        </authorList>
    </citation>
    <scope>NUCLEOTIDE SEQUENCE</scope>
    <source>
        <strain evidence="4">CGMCC 1.15178</strain>
    </source>
</reference>
<proteinExistence type="predicted"/>
<dbReference type="Proteomes" id="UP000612456">
    <property type="component" value="Unassembled WGS sequence"/>
</dbReference>
<dbReference type="AlphaFoldDB" id="A0A917DXU6"/>
<protein>
    <recommendedName>
        <fullName evidence="3">SWIM-type domain-containing protein</fullName>
    </recommendedName>
</protein>
<comment type="caution">
    <text evidence="4">The sequence shown here is derived from an EMBL/GenBank/DDBJ whole genome shotgun (WGS) entry which is preliminary data.</text>
</comment>
<accession>A0A917DXU6</accession>
<evidence type="ECO:0000256" key="2">
    <source>
        <dbReference type="SAM" id="MobiDB-lite"/>
    </source>
</evidence>